<feature type="transmembrane region" description="Helical" evidence="1">
    <location>
        <begin position="141"/>
        <end position="165"/>
    </location>
</feature>
<evidence type="ECO:0008006" key="4">
    <source>
        <dbReference type="Google" id="ProtNLM"/>
    </source>
</evidence>
<evidence type="ECO:0000313" key="3">
    <source>
        <dbReference type="Proteomes" id="UP001144347"/>
    </source>
</evidence>
<organism evidence="2 3">
    <name type="scientific">Pedobacter punctiformis</name>
    <dbReference type="NCBI Taxonomy" id="3004097"/>
    <lineage>
        <taxon>Bacteria</taxon>
        <taxon>Pseudomonadati</taxon>
        <taxon>Bacteroidota</taxon>
        <taxon>Sphingobacteriia</taxon>
        <taxon>Sphingobacteriales</taxon>
        <taxon>Sphingobacteriaceae</taxon>
        <taxon>Pedobacter</taxon>
    </lineage>
</organism>
<accession>A0ABT4L8T5</accession>
<gene>
    <name evidence="2" type="ORF">O0955_06170</name>
</gene>
<keyword evidence="1" id="KW-0472">Membrane</keyword>
<dbReference type="EMBL" id="JAPWGM010000002">
    <property type="protein sequence ID" value="MCZ4243588.1"/>
    <property type="molecule type" value="Genomic_DNA"/>
</dbReference>
<feature type="transmembrane region" description="Helical" evidence="1">
    <location>
        <begin position="186"/>
        <end position="206"/>
    </location>
</feature>
<keyword evidence="3" id="KW-1185">Reference proteome</keyword>
<keyword evidence="1" id="KW-1133">Transmembrane helix</keyword>
<proteinExistence type="predicted"/>
<evidence type="ECO:0000256" key="1">
    <source>
        <dbReference type="SAM" id="Phobius"/>
    </source>
</evidence>
<dbReference type="RefSeq" id="WP_269426668.1">
    <property type="nucleotide sequence ID" value="NZ_JAPWGM010000002.1"/>
</dbReference>
<comment type="caution">
    <text evidence="2">The sequence shown here is derived from an EMBL/GenBank/DDBJ whole genome shotgun (WGS) entry which is preliminary data.</text>
</comment>
<protein>
    <recommendedName>
        <fullName evidence="4">DUF420 domain-containing protein</fullName>
    </recommendedName>
</protein>
<name>A0ABT4L8T5_9SPHI</name>
<keyword evidence="1" id="KW-0812">Transmembrane</keyword>
<feature type="transmembrane region" description="Helical" evidence="1">
    <location>
        <begin position="12"/>
        <end position="35"/>
    </location>
</feature>
<reference evidence="2" key="1">
    <citation type="submission" date="2022-12" db="EMBL/GenBank/DDBJ databases">
        <title>Genome sequence of HCMS5-2.</title>
        <authorList>
            <person name="Woo H."/>
        </authorList>
    </citation>
    <scope>NUCLEOTIDE SEQUENCE</scope>
    <source>
        <strain evidence="2">HCMS5-2</strain>
    </source>
</reference>
<sequence length="213" mass="24930">MTDTNKKVSILKILIIIIPTVFLLLIIWLATVYIGDTYFNSKASAEQFLLWILSGSIIFLGYPIATKSMFHVGPSNKTHWKATSNLKAFNRSDWLFFLMLHIITMPVLFWAFGNLQHHRDIYNFFVEHFGKNYKGAPNFPILLAFFFGTFMLLALFYIIFLKIRYGTYNEPKFLSKEKEVDFNKKMAIYFSFVASTSLVVMFLYYLKVILVMQ</sequence>
<feature type="transmembrane region" description="Helical" evidence="1">
    <location>
        <begin position="47"/>
        <end position="65"/>
    </location>
</feature>
<dbReference type="Proteomes" id="UP001144347">
    <property type="component" value="Unassembled WGS sequence"/>
</dbReference>
<evidence type="ECO:0000313" key="2">
    <source>
        <dbReference type="EMBL" id="MCZ4243588.1"/>
    </source>
</evidence>
<feature type="transmembrane region" description="Helical" evidence="1">
    <location>
        <begin position="94"/>
        <end position="113"/>
    </location>
</feature>